<reference evidence="2 3" key="1">
    <citation type="journal article" date="2019" name="Commun. Biol.">
        <title>The bagworm genome reveals a unique fibroin gene that provides high tensile strength.</title>
        <authorList>
            <person name="Kono N."/>
            <person name="Nakamura H."/>
            <person name="Ohtoshi R."/>
            <person name="Tomita M."/>
            <person name="Numata K."/>
            <person name="Arakawa K."/>
        </authorList>
    </citation>
    <scope>NUCLEOTIDE SEQUENCE [LARGE SCALE GENOMIC DNA]</scope>
</reference>
<evidence type="ECO:0000256" key="1">
    <source>
        <dbReference type="SAM" id="MobiDB-lite"/>
    </source>
</evidence>
<sequence length="148" mass="16359">MVRTLAMGNDYFSEAMSVYRERFGISVNWNTNQVQRTSHTHLKVRKLCTRCIQHDSKRPLETSPKKTGPSGQTAFLWNNGSEECKSVYCKAFCNSTRADADADSDKCCSLHRPASSAHLNIHRDVSIRKGVPPALPPPPPATTSAAVL</sequence>
<dbReference type="Proteomes" id="UP000299102">
    <property type="component" value="Unassembled WGS sequence"/>
</dbReference>
<accession>A0A4C1W5R1</accession>
<feature type="region of interest" description="Disordered" evidence="1">
    <location>
        <begin position="128"/>
        <end position="148"/>
    </location>
</feature>
<dbReference type="AlphaFoldDB" id="A0A4C1W5R1"/>
<proteinExistence type="predicted"/>
<keyword evidence="3" id="KW-1185">Reference proteome</keyword>
<name>A0A4C1W5R1_EUMVA</name>
<organism evidence="2 3">
    <name type="scientific">Eumeta variegata</name>
    <name type="common">Bagworm moth</name>
    <name type="synonym">Eumeta japonica</name>
    <dbReference type="NCBI Taxonomy" id="151549"/>
    <lineage>
        <taxon>Eukaryota</taxon>
        <taxon>Metazoa</taxon>
        <taxon>Ecdysozoa</taxon>
        <taxon>Arthropoda</taxon>
        <taxon>Hexapoda</taxon>
        <taxon>Insecta</taxon>
        <taxon>Pterygota</taxon>
        <taxon>Neoptera</taxon>
        <taxon>Endopterygota</taxon>
        <taxon>Lepidoptera</taxon>
        <taxon>Glossata</taxon>
        <taxon>Ditrysia</taxon>
        <taxon>Tineoidea</taxon>
        <taxon>Psychidae</taxon>
        <taxon>Oiketicinae</taxon>
        <taxon>Eumeta</taxon>
    </lineage>
</organism>
<evidence type="ECO:0000313" key="2">
    <source>
        <dbReference type="EMBL" id="GBP46353.1"/>
    </source>
</evidence>
<evidence type="ECO:0000313" key="3">
    <source>
        <dbReference type="Proteomes" id="UP000299102"/>
    </source>
</evidence>
<protein>
    <submittedName>
        <fullName evidence="2">Uncharacterized protein</fullName>
    </submittedName>
</protein>
<comment type="caution">
    <text evidence="2">The sequence shown here is derived from an EMBL/GenBank/DDBJ whole genome shotgun (WGS) entry which is preliminary data.</text>
</comment>
<gene>
    <name evidence="2" type="ORF">EVAR_39732_1</name>
</gene>
<dbReference type="EMBL" id="BGZK01000481">
    <property type="protein sequence ID" value="GBP46353.1"/>
    <property type="molecule type" value="Genomic_DNA"/>
</dbReference>